<dbReference type="eggNOG" id="COG3279">
    <property type="taxonomic scope" value="Bacteria"/>
</dbReference>
<dbReference type="Gene3D" id="2.40.50.1020">
    <property type="entry name" value="LytTr DNA-binding domain"/>
    <property type="match status" value="1"/>
</dbReference>
<evidence type="ECO:0008006" key="6">
    <source>
        <dbReference type="Google" id="ProtNLM"/>
    </source>
</evidence>
<evidence type="ECO:0000313" key="4">
    <source>
        <dbReference type="EMBL" id="KGO90970.1"/>
    </source>
</evidence>
<dbReference type="PROSITE" id="PS50110">
    <property type="entry name" value="RESPONSE_REGULATORY"/>
    <property type="match status" value="1"/>
</dbReference>
<dbReference type="SMART" id="SM00850">
    <property type="entry name" value="LytTR"/>
    <property type="match status" value="1"/>
</dbReference>
<feature type="modified residue" description="4-aspartylphosphate" evidence="1">
    <location>
        <position position="56"/>
    </location>
</feature>
<sequence>MDAYTCIIVDDSEIDQLRLQAFLRKFENIKVIGTFLSPQKALAVIDDIKVDILFLDIQMPGINGLEFRKRAHKIPVCVFISYSPDYAAASFELETLDYLVKPLDFKRFEKTMERITAFMNQAKQSGGYDVQPDNFMIKSGTSQLRLDLNDILYFEAYSDYTQVFTQGGKHIISHSLGIVLKDPVFKSFIRIHRSFAVPKKLIFKVASKEVVLKNGTVLPIGKTYKDYLLQNL</sequence>
<proteinExistence type="predicted"/>
<dbReference type="RefSeq" id="WP_035738451.1">
    <property type="nucleotide sequence ID" value="NZ_AUGP01000017.1"/>
</dbReference>
<dbReference type="Gene3D" id="3.40.50.2300">
    <property type="match status" value="1"/>
</dbReference>
<protein>
    <recommendedName>
        <fullName evidence="6">LytTR family transcriptional regulator</fullName>
    </recommendedName>
</protein>
<dbReference type="Proteomes" id="UP000030111">
    <property type="component" value="Unassembled WGS sequence"/>
</dbReference>
<accession>A0A0A2MRT4</accession>
<evidence type="ECO:0000313" key="5">
    <source>
        <dbReference type="Proteomes" id="UP000030111"/>
    </source>
</evidence>
<dbReference type="GO" id="GO:0003677">
    <property type="term" value="F:DNA binding"/>
    <property type="evidence" value="ECO:0007669"/>
    <property type="project" value="InterPro"/>
</dbReference>
<dbReference type="InterPro" id="IPR011006">
    <property type="entry name" value="CheY-like_superfamily"/>
</dbReference>
<dbReference type="PROSITE" id="PS50930">
    <property type="entry name" value="HTH_LYTTR"/>
    <property type="match status" value="1"/>
</dbReference>
<comment type="caution">
    <text evidence="4">The sequence shown here is derived from an EMBL/GenBank/DDBJ whole genome shotgun (WGS) entry which is preliminary data.</text>
</comment>
<reference evidence="4 5" key="1">
    <citation type="submission" date="2013-09" db="EMBL/GenBank/DDBJ databases">
        <authorList>
            <person name="Zeng Z."/>
            <person name="Chen C."/>
        </authorList>
    </citation>
    <scope>NUCLEOTIDE SEQUENCE [LARGE SCALE GENOMIC DNA]</scope>
    <source>
        <strain evidence="4 5">WB 4.1-42</strain>
    </source>
</reference>
<dbReference type="InterPro" id="IPR001789">
    <property type="entry name" value="Sig_transdc_resp-reg_receiver"/>
</dbReference>
<feature type="domain" description="HTH LytTR-type" evidence="3">
    <location>
        <begin position="135"/>
        <end position="232"/>
    </location>
</feature>
<dbReference type="PANTHER" id="PTHR37299">
    <property type="entry name" value="TRANSCRIPTIONAL REGULATOR-RELATED"/>
    <property type="match status" value="1"/>
</dbReference>
<dbReference type="STRING" id="1121898.GCA_000422725_01388"/>
<keyword evidence="5" id="KW-1185">Reference proteome</keyword>
<evidence type="ECO:0000256" key="1">
    <source>
        <dbReference type="PROSITE-ProRule" id="PRU00169"/>
    </source>
</evidence>
<feature type="domain" description="Response regulatory" evidence="2">
    <location>
        <begin position="5"/>
        <end position="116"/>
    </location>
</feature>
<evidence type="ECO:0000259" key="2">
    <source>
        <dbReference type="PROSITE" id="PS50110"/>
    </source>
</evidence>
<dbReference type="EMBL" id="JRLY01000031">
    <property type="protein sequence ID" value="KGO90970.1"/>
    <property type="molecule type" value="Genomic_DNA"/>
</dbReference>
<gene>
    <name evidence="4" type="ORF">Q766_20505</name>
</gene>
<dbReference type="OrthoDB" id="2168082at2"/>
<dbReference type="AlphaFoldDB" id="A0A0A2MRT4"/>
<dbReference type="Pfam" id="PF04397">
    <property type="entry name" value="LytTR"/>
    <property type="match status" value="1"/>
</dbReference>
<dbReference type="SMART" id="SM00448">
    <property type="entry name" value="REC"/>
    <property type="match status" value="1"/>
</dbReference>
<evidence type="ECO:0000259" key="3">
    <source>
        <dbReference type="PROSITE" id="PS50930"/>
    </source>
</evidence>
<dbReference type="InterPro" id="IPR046947">
    <property type="entry name" value="LytR-like"/>
</dbReference>
<dbReference type="Pfam" id="PF00072">
    <property type="entry name" value="Response_reg"/>
    <property type="match status" value="1"/>
</dbReference>
<dbReference type="PANTHER" id="PTHR37299:SF1">
    <property type="entry name" value="STAGE 0 SPORULATION PROTEIN A HOMOLOG"/>
    <property type="match status" value="1"/>
</dbReference>
<name>A0A0A2MRT4_9FLAO</name>
<organism evidence="4 5">
    <name type="scientific">Flavobacterium subsaxonicum WB 4.1-42 = DSM 21790</name>
    <dbReference type="NCBI Taxonomy" id="1121898"/>
    <lineage>
        <taxon>Bacteria</taxon>
        <taxon>Pseudomonadati</taxon>
        <taxon>Bacteroidota</taxon>
        <taxon>Flavobacteriia</taxon>
        <taxon>Flavobacteriales</taxon>
        <taxon>Flavobacteriaceae</taxon>
        <taxon>Flavobacterium</taxon>
    </lineage>
</organism>
<dbReference type="GO" id="GO:0000156">
    <property type="term" value="F:phosphorelay response regulator activity"/>
    <property type="evidence" value="ECO:0007669"/>
    <property type="project" value="InterPro"/>
</dbReference>
<keyword evidence="1" id="KW-0597">Phosphoprotein</keyword>
<dbReference type="InterPro" id="IPR007492">
    <property type="entry name" value="LytTR_DNA-bd_dom"/>
</dbReference>
<dbReference type="SUPFAM" id="SSF52172">
    <property type="entry name" value="CheY-like"/>
    <property type="match status" value="1"/>
</dbReference>